<dbReference type="InterPro" id="IPR020946">
    <property type="entry name" value="Flavin_mOase-like"/>
</dbReference>
<dbReference type="OrthoDB" id="312624at2"/>
<comment type="cofactor">
    <cofactor evidence="1">
        <name>FAD</name>
        <dbReference type="ChEBI" id="CHEBI:57692"/>
    </cofactor>
</comment>
<dbReference type="InterPro" id="IPR051820">
    <property type="entry name" value="FAD-binding_MO"/>
</dbReference>
<dbReference type="EMBL" id="PPSK01000022">
    <property type="protein sequence ID" value="POB01151.1"/>
    <property type="molecule type" value="Genomic_DNA"/>
</dbReference>
<evidence type="ECO:0000256" key="1">
    <source>
        <dbReference type="ARBA" id="ARBA00001974"/>
    </source>
</evidence>
<gene>
    <name evidence="8" type="ORF">C1949_16980</name>
</gene>
<dbReference type="SUPFAM" id="SSF51905">
    <property type="entry name" value="FAD/NAD(P)-binding domain"/>
    <property type="match status" value="1"/>
</dbReference>
<evidence type="ECO:0000256" key="7">
    <source>
        <dbReference type="ARBA" id="ARBA00023033"/>
    </source>
</evidence>
<dbReference type="Proteomes" id="UP000243451">
    <property type="component" value="Unassembled WGS sequence"/>
</dbReference>
<dbReference type="AlphaFoldDB" id="A0A2P4ER98"/>
<dbReference type="RefSeq" id="WP_104739614.1">
    <property type="nucleotide sequence ID" value="NZ_BMHR01000005.1"/>
</dbReference>
<reference evidence="8 9" key="1">
    <citation type="submission" date="2018-01" db="EMBL/GenBank/DDBJ databases">
        <title>Draft genome of the type strain Pseudomonas oceani DSM 100277 isolated from the deep water in Okinawa trough, northwestern Pacific Ocean.</title>
        <authorList>
            <person name="Gomila M."/>
            <person name="Mulet M."/>
            <person name="Garcia-Valdes E."/>
            <person name="Lalucat J."/>
        </authorList>
    </citation>
    <scope>NUCLEOTIDE SEQUENCE [LARGE SCALE GENOMIC DNA]</scope>
    <source>
        <strain evidence="8 9">DSM 100277</strain>
    </source>
</reference>
<proteinExistence type="inferred from homology"/>
<dbReference type="GO" id="GO:0050661">
    <property type="term" value="F:NADP binding"/>
    <property type="evidence" value="ECO:0007669"/>
    <property type="project" value="InterPro"/>
</dbReference>
<dbReference type="Gene3D" id="3.50.50.60">
    <property type="entry name" value="FAD/NAD(P)-binding domain"/>
    <property type="match status" value="3"/>
</dbReference>
<dbReference type="PANTHER" id="PTHR43872">
    <property type="entry name" value="MONOOXYGENASE, PUTATIVE (AFU_ORTHOLOGUE AFUA_8G02570)-RELATED"/>
    <property type="match status" value="1"/>
</dbReference>
<dbReference type="Pfam" id="PF00743">
    <property type="entry name" value="FMO-like"/>
    <property type="match status" value="1"/>
</dbReference>
<protein>
    <submittedName>
        <fullName evidence="8">FAD-containing monooxygenase EthA</fullName>
    </submittedName>
</protein>
<evidence type="ECO:0000256" key="3">
    <source>
        <dbReference type="ARBA" id="ARBA00022630"/>
    </source>
</evidence>
<dbReference type="GO" id="GO:0050660">
    <property type="term" value="F:flavin adenine dinucleotide binding"/>
    <property type="evidence" value="ECO:0007669"/>
    <property type="project" value="InterPro"/>
</dbReference>
<organism evidence="8 9">
    <name type="scientific">Halopseudomonas oceani</name>
    <dbReference type="NCBI Taxonomy" id="1708783"/>
    <lineage>
        <taxon>Bacteria</taxon>
        <taxon>Pseudomonadati</taxon>
        <taxon>Pseudomonadota</taxon>
        <taxon>Gammaproteobacteria</taxon>
        <taxon>Pseudomonadales</taxon>
        <taxon>Pseudomonadaceae</taxon>
        <taxon>Halopseudomonas</taxon>
    </lineage>
</organism>
<evidence type="ECO:0000256" key="6">
    <source>
        <dbReference type="ARBA" id="ARBA00023002"/>
    </source>
</evidence>
<evidence type="ECO:0000256" key="5">
    <source>
        <dbReference type="ARBA" id="ARBA00022857"/>
    </source>
</evidence>
<evidence type="ECO:0000313" key="9">
    <source>
        <dbReference type="Proteomes" id="UP000243451"/>
    </source>
</evidence>
<keyword evidence="3" id="KW-0285">Flavoprotein</keyword>
<dbReference type="InterPro" id="IPR036188">
    <property type="entry name" value="FAD/NAD-bd_sf"/>
</dbReference>
<sequence length="502" mass="56562">MTNEHVDVLIIGAGLSGIGTAVHLSQECPGKRIAILERRERVGGTWDLFNYPGIRSDSDMFSFGYDFRPWNALNTLADGESIRNYIGDTAREYGVDKLIRFGIETEQAQWCSEQQQWIISARDLSNGEPRHYSCDFLISCTGYYDHKNGYLPDFPGVERFQGRCIHPQHWPADLDYKGKKVVVIGSGATAVTVVPAMADQAAHVTMLQRSPSYVMTVPAHDKITEILRRVMPESWANGMARKRNILIQRWLFKAARRWPERMRKHLLNQVAKQLDDPAQMKHFTPSYMPWDQRLCAVPDGDLFKAINSGKASVVTDQIDTFTERGIKLASGQELDADIIITATGLKVQLLGGTQLLIDGKPFDLQQQMTYKGVLLQNVPNMAWIFGYTNAPWTLKSDIAARYVCRLINHLRAIGMQVVTPRDYQGCTEQNASVLGALESGYVQRANTVLPRQGQVAPWRLLNSYEDDRQMLLNESLEDDILEFLPRNAQSDNSNARPGTRAA</sequence>
<accession>A0A2P4ER98</accession>
<dbReference type="FunFam" id="3.50.50.60:FF:000228">
    <property type="entry name" value="FAD-containing monooxygenase EthA"/>
    <property type="match status" value="1"/>
</dbReference>
<comment type="similarity">
    <text evidence="2">Belongs to the FAD-binding monooxygenase family.</text>
</comment>
<evidence type="ECO:0000256" key="2">
    <source>
        <dbReference type="ARBA" id="ARBA00010139"/>
    </source>
</evidence>
<keyword evidence="4" id="KW-0274">FAD</keyword>
<dbReference type="GO" id="GO:0004499">
    <property type="term" value="F:N,N-dimethylaniline monooxygenase activity"/>
    <property type="evidence" value="ECO:0007669"/>
    <property type="project" value="InterPro"/>
</dbReference>
<name>A0A2P4ER98_9GAMM</name>
<dbReference type="PANTHER" id="PTHR43872:SF1">
    <property type="entry name" value="MONOOXYGENASE, PUTATIVE (AFU_ORTHOLOGUE AFUA_8G02570)-RELATED"/>
    <property type="match status" value="1"/>
</dbReference>
<keyword evidence="5" id="KW-0521">NADP</keyword>
<dbReference type="PRINTS" id="PR00469">
    <property type="entry name" value="PNDRDTASEII"/>
</dbReference>
<keyword evidence="9" id="KW-1185">Reference proteome</keyword>
<keyword evidence="7 8" id="KW-0503">Monooxygenase</keyword>
<keyword evidence="6" id="KW-0560">Oxidoreductase</keyword>
<comment type="caution">
    <text evidence="8">The sequence shown here is derived from an EMBL/GenBank/DDBJ whole genome shotgun (WGS) entry which is preliminary data.</text>
</comment>
<dbReference type="PRINTS" id="PR00368">
    <property type="entry name" value="FADPNR"/>
</dbReference>
<evidence type="ECO:0000256" key="4">
    <source>
        <dbReference type="ARBA" id="ARBA00022827"/>
    </source>
</evidence>
<evidence type="ECO:0000313" key="8">
    <source>
        <dbReference type="EMBL" id="POB01151.1"/>
    </source>
</evidence>